<accession>A0A7S3ZQ58</accession>
<organism evidence="1">
    <name type="scientific">Pelagomonas calceolata</name>
    <dbReference type="NCBI Taxonomy" id="35677"/>
    <lineage>
        <taxon>Eukaryota</taxon>
        <taxon>Sar</taxon>
        <taxon>Stramenopiles</taxon>
        <taxon>Ochrophyta</taxon>
        <taxon>Pelagophyceae</taxon>
        <taxon>Pelagomonadales</taxon>
        <taxon>Pelagomonadaceae</taxon>
        <taxon>Pelagomonas</taxon>
    </lineage>
</organism>
<dbReference type="AlphaFoldDB" id="A0A7S3ZQ58"/>
<dbReference type="EMBL" id="CAKKNE010000005">
    <property type="protein sequence ID" value="CAH0377127.1"/>
    <property type="molecule type" value="Genomic_DNA"/>
</dbReference>
<sequence length="504" mass="55404">MQLVVRVESGDRTSTFKIQVGDGRKSFKWLALAAAQRFGSESPKGKLRQRERKFPCTNPANTNLVPSRCYTEDQDFFHPDALLVEQLQDGDHLTVEVAPRVYVDEAGSPVKSRWQTIAFAVSPSSSAKRDAAIAEEYDAQNAKKVAAKAIEDEADRLENMRKADHVREIIKDQLPDQDAVEEALSEDWFSMNKKRVLDALVEDPEEQGRVKDVLKQHYVQLDELFKTFAASGSSIADAQDLELSEFEDFCHQASLVATGPHATSVMVSCFQECNGDFSHSHRQPDKRSRRGGSTIQTAHVARPEFLNSLIWFSLFMASTDGSPEHGGGAPGSPAWAAEFATIKNKAEKLEIMLEVRIAPLIARKLPGSAGKIALNTDSVLARVYDVEDDLRRLFEARALSVKNELSVVEFVGIVDGAGLVGDGDGKTLTLRDARQTFAAAQSESAFTPSVETGKTNLKQAHALMSFPEFVEAAVRIGLTKWPDADLSLADRVDRALQALVCCPL</sequence>
<reference evidence="1" key="1">
    <citation type="submission" date="2021-01" db="EMBL/GenBank/DDBJ databases">
        <authorList>
            <person name="Corre E."/>
            <person name="Pelletier E."/>
            <person name="Niang G."/>
            <person name="Scheremetjew M."/>
            <person name="Finn R."/>
            <person name="Kale V."/>
            <person name="Holt S."/>
            <person name="Cochrane G."/>
            <person name="Meng A."/>
            <person name="Brown T."/>
            <person name="Cohen L."/>
        </authorList>
    </citation>
    <scope>NUCLEOTIDE SEQUENCE</scope>
    <source>
        <strain evidence="1">CCMP1756</strain>
    </source>
</reference>
<keyword evidence="3" id="KW-1185">Reference proteome</keyword>
<evidence type="ECO:0000313" key="3">
    <source>
        <dbReference type="Proteomes" id="UP000789595"/>
    </source>
</evidence>
<proteinExistence type="predicted"/>
<name>A0A7S3ZQ58_9STRA</name>
<dbReference type="OrthoDB" id="190071at2759"/>
<dbReference type="EMBL" id="HBIW01006806">
    <property type="protein sequence ID" value="CAE0690261.1"/>
    <property type="molecule type" value="Transcribed_RNA"/>
</dbReference>
<evidence type="ECO:0000313" key="2">
    <source>
        <dbReference type="EMBL" id="CAH0377127.1"/>
    </source>
</evidence>
<reference evidence="2" key="2">
    <citation type="submission" date="2021-11" db="EMBL/GenBank/DDBJ databases">
        <authorList>
            <consortium name="Genoscope - CEA"/>
            <person name="William W."/>
        </authorList>
    </citation>
    <scope>NUCLEOTIDE SEQUENCE</scope>
</reference>
<protein>
    <submittedName>
        <fullName evidence="1">Uncharacterized protein</fullName>
    </submittedName>
</protein>
<gene>
    <name evidence="1" type="ORF">PCAL00307_LOCUS5696</name>
    <name evidence="2" type="ORF">PECAL_5P17090</name>
</gene>
<dbReference type="Proteomes" id="UP000789595">
    <property type="component" value="Unassembled WGS sequence"/>
</dbReference>
<evidence type="ECO:0000313" key="1">
    <source>
        <dbReference type="EMBL" id="CAE0690261.1"/>
    </source>
</evidence>